<gene>
    <name evidence="2" type="ORF">PPSIR1_09605</name>
</gene>
<evidence type="ECO:0000256" key="1">
    <source>
        <dbReference type="SAM" id="MobiDB-lite"/>
    </source>
</evidence>
<organism evidence="2 3">
    <name type="scientific">Plesiocystis pacifica SIR-1</name>
    <dbReference type="NCBI Taxonomy" id="391625"/>
    <lineage>
        <taxon>Bacteria</taxon>
        <taxon>Pseudomonadati</taxon>
        <taxon>Myxococcota</taxon>
        <taxon>Polyangia</taxon>
        <taxon>Nannocystales</taxon>
        <taxon>Nannocystaceae</taxon>
        <taxon>Plesiocystis</taxon>
    </lineage>
</organism>
<reference evidence="2 3" key="1">
    <citation type="submission" date="2007-06" db="EMBL/GenBank/DDBJ databases">
        <authorList>
            <person name="Shimkets L."/>
            <person name="Ferriera S."/>
            <person name="Johnson J."/>
            <person name="Kravitz S."/>
            <person name="Beeson K."/>
            <person name="Sutton G."/>
            <person name="Rogers Y.-H."/>
            <person name="Friedman R."/>
            <person name="Frazier M."/>
            <person name="Venter J.C."/>
        </authorList>
    </citation>
    <scope>NUCLEOTIDE SEQUENCE [LARGE SCALE GENOMIC DNA]</scope>
    <source>
        <strain evidence="2 3">SIR-1</strain>
    </source>
</reference>
<proteinExistence type="predicted"/>
<dbReference type="OrthoDB" id="5504001at2"/>
<keyword evidence="3" id="KW-1185">Reference proteome</keyword>
<accession>A6G9C7</accession>
<dbReference type="RefSeq" id="WP_006973322.1">
    <property type="nucleotide sequence ID" value="NZ_ABCS01000044.1"/>
</dbReference>
<dbReference type="Proteomes" id="UP000005801">
    <property type="component" value="Unassembled WGS sequence"/>
</dbReference>
<dbReference type="EMBL" id="ABCS01000044">
    <property type="protein sequence ID" value="EDM77549.1"/>
    <property type="molecule type" value="Genomic_DNA"/>
</dbReference>
<feature type="region of interest" description="Disordered" evidence="1">
    <location>
        <begin position="10"/>
        <end position="50"/>
    </location>
</feature>
<protein>
    <submittedName>
        <fullName evidence="2">Uncharacterized protein</fullName>
    </submittedName>
</protein>
<sequence>MLLLGAASFSLTGCTKDDQTGDDSTTTNADGDDDVGDEEEEEEGEEDDGITFIPEDDFAAASECDPFLQDCMEGEKCVPYGSTGGNWDANKCVVVEGDGQPGDECTWAGIVEATDSCGADSVCWDVADVEGQLIGVCTEFCTGTPDDPQCPPDTSCLIANSGSINLCIQSCDPLLQDCEGEGLACFWAGSDFQCIFTTQDIATGEVCGFINDCSQGNLCANAENVPNCAGSACCAEFCALSDPQCTTDGVECVEFFEENTAPPGLEDVGLCIIPGA</sequence>
<name>A6G9C7_9BACT</name>
<feature type="compositionally biased region" description="Acidic residues" evidence="1">
    <location>
        <begin position="30"/>
        <end position="50"/>
    </location>
</feature>
<dbReference type="AlphaFoldDB" id="A6G9C7"/>
<evidence type="ECO:0000313" key="2">
    <source>
        <dbReference type="EMBL" id="EDM77549.1"/>
    </source>
</evidence>
<comment type="caution">
    <text evidence="2">The sequence shown here is derived from an EMBL/GenBank/DDBJ whole genome shotgun (WGS) entry which is preliminary data.</text>
</comment>
<evidence type="ECO:0000313" key="3">
    <source>
        <dbReference type="Proteomes" id="UP000005801"/>
    </source>
</evidence>